<gene>
    <name evidence="1" type="ORF">PSM7751_03198</name>
</gene>
<dbReference type="AlphaFoldDB" id="A0A1X6ZXJ1"/>
<proteinExistence type="predicted"/>
<keyword evidence="2" id="KW-1185">Reference proteome</keyword>
<evidence type="ECO:0000313" key="2">
    <source>
        <dbReference type="Proteomes" id="UP000193963"/>
    </source>
</evidence>
<dbReference type="RefSeq" id="WP_085889209.1">
    <property type="nucleotide sequence ID" value="NZ_FWFN01000006.1"/>
</dbReference>
<evidence type="ECO:0000313" key="1">
    <source>
        <dbReference type="EMBL" id="SLN62650.1"/>
    </source>
</evidence>
<dbReference type="OrthoDB" id="7866935at2"/>
<dbReference type="Proteomes" id="UP000193963">
    <property type="component" value="Unassembled WGS sequence"/>
</dbReference>
<dbReference type="EMBL" id="FWFN01000006">
    <property type="protein sequence ID" value="SLN62650.1"/>
    <property type="molecule type" value="Genomic_DNA"/>
</dbReference>
<protein>
    <submittedName>
        <fullName evidence="1">Uncharacterized protein</fullName>
    </submittedName>
</protein>
<reference evidence="2" key="1">
    <citation type="submission" date="2017-03" db="EMBL/GenBank/DDBJ databases">
        <authorList>
            <person name="Rodrigo-Torres L."/>
            <person name="Arahal R.D."/>
            <person name="Lucena T."/>
        </authorList>
    </citation>
    <scope>NUCLEOTIDE SEQUENCE [LARGE SCALE GENOMIC DNA]</scope>
    <source>
        <strain evidence="2">CECT 7751</strain>
    </source>
</reference>
<accession>A0A1X6ZXJ1</accession>
<organism evidence="1 2">
    <name type="scientific">Pseudooceanicola marinus</name>
    <dbReference type="NCBI Taxonomy" id="396013"/>
    <lineage>
        <taxon>Bacteria</taxon>
        <taxon>Pseudomonadati</taxon>
        <taxon>Pseudomonadota</taxon>
        <taxon>Alphaproteobacteria</taxon>
        <taxon>Rhodobacterales</taxon>
        <taxon>Paracoccaceae</taxon>
        <taxon>Pseudooceanicola</taxon>
    </lineage>
</organism>
<name>A0A1X6ZXJ1_9RHOB</name>
<sequence>MQVMQITVTALMLALGGPAVALMSLPPADSGLVLVVSPPWVDRDGAIARAGARALGTTVSLLGTLVQADSPGFGASLRAAGPFLVLDGGALASLCGDSG</sequence>